<dbReference type="EMBL" id="BAAALD010000144">
    <property type="protein sequence ID" value="GAA1124255.1"/>
    <property type="molecule type" value="Genomic_DNA"/>
</dbReference>
<protein>
    <submittedName>
        <fullName evidence="2">Uncharacterized protein</fullName>
    </submittedName>
</protein>
<evidence type="ECO:0000256" key="1">
    <source>
        <dbReference type="SAM" id="MobiDB-lite"/>
    </source>
</evidence>
<reference evidence="2 3" key="1">
    <citation type="journal article" date="2019" name="Int. J. Syst. Evol. Microbiol.">
        <title>The Global Catalogue of Microorganisms (GCM) 10K type strain sequencing project: providing services to taxonomists for standard genome sequencing and annotation.</title>
        <authorList>
            <consortium name="The Broad Institute Genomics Platform"/>
            <consortium name="The Broad Institute Genome Sequencing Center for Infectious Disease"/>
            <person name="Wu L."/>
            <person name="Ma J."/>
        </authorList>
    </citation>
    <scope>NUCLEOTIDE SEQUENCE [LARGE SCALE GENOMIC DNA]</scope>
    <source>
        <strain evidence="2 3">JCM 13002</strain>
    </source>
</reference>
<evidence type="ECO:0000313" key="2">
    <source>
        <dbReference type="EMBL" id="GAA1124255.1"/>
    </source>
</evidence>
<evidence type="ECO:0000313" key="3">
    <source>
        <dbReference type="Proteomes" id="UP001499987"/>
    </source>
</evidence>
<name>A0ABN1U6B7_9ACTN</name>
<dbReference type="Proteomes" id="UP001499987">
    <property type="component" value="Unassembled WGS sequence"/>
</dbReference>
<gene>
    <name evidence="2" type="ORF">GCM10009663_74040</name>
</gene>
<sequence length="49" mass="5329">MPWQVDNFADGSSATVPRGCERGGQERVVRDRYAAGSGARNAHHTLTNE</sequence>
<feature type="region of interest" description="Disordered" evidence="1">
    <location>
        <begin position="1"/>
        <end position="26"/>
    </location>
</feature>
<proteinExistence type="predicted"/>
<keyword evidence="3" id="KW-1185">Reference proteome</keyword>
<accession>A0ABN1U6B7</accession>
<comment type="caution">
    <text evidence="2">The sequence shown here is derived from an EMBL/GenBank/DDBJ whole genome shotgun (WGS) entry which is preliminary data.</text>
</comment>
<organism evidence="2 3">
    <name type="scientific">Kitasatospora arboriphila</name>
    <dbReference type="NCBI Taxonomy" id="258052"/>
    <lineage>
        <taxon>Bacteria</taxon>
        <taxon>Bacillati</taxon>
        <taxon>Actinomycetota</taxon>
        <taxon>Actinomycetes</taxon>
        <taxon>Kitasatosporales</taxon>
        <taxon>Streptomycetaceae</taxon>
        <taxon>Kitasatospora</taxon>
    </lineage>
</organism>